<dbReference type="Proteomes" id="UP000216411">
    <property type="component" value="Unassembled WGS sequence"/>
</dbReference>
<organism evidence="2 3">
    <name type="scientific">Lachnotalea glycerini</name>
    <dbReference type="NCBI Taxonomy" id="1763509"/>
    <lineage>
        <taxon>Bacteria</taxon>
        <taxon>Bacillati</taxon>
        <taxon>Bacillota</taxon>
        <taxon>Clostridia</taxon>
        <taxon>Lachnospirales</taxon>
        <taxon>Lachnospiraceae</taxon>
        <taxon>Lachnotalea</taxon>
    </lineage>
</organism>
<dbReference type="OrthoDB" id="2061016at2"/>
<reference evidence="2 3" key="1">
    <citation type="journal article" date="2017" name="Genome Announc.">
        <title>Draft Genome Sequence of a Sporulating and Motile Strain of Lachnotalea glycerini Isolated from Water in Quebec City, Canada.</title>
        <authorList>
            <person name="Maheux A.F."/>
            <person name="Boudreau D.K."/>
            <person name="Berube E."/>
            <person name="Boissinot M."/>
            <person name="Raymond F."/>
            <person name="Brodeur S."/>
            <person name="Corbeil J."/>
            <person name="Isabel S."/>
            <person name="Omar R.F."/>
            <person name="Bergeron M.G."/>
        </authorList>
    </citation>
    <scope>NUCLEOTIDE SEQUENCE [LARGE SCALE GENOMIC DNA]</scope>
    <source>
        <strain evidence="2 3">CCRI-19302</strain>
    </source>
</reference>
<accession>A0A371JCQ3</accession>
<feature type="transmembrane region" description="Helical" evidence="1">
    <location>
        <begin position="200"/>
        <end position="227"/>
    </location>
</feature>
<keyword evidence="1" id="KW-0472">Membrane</keyword>
<dbReference type="AlphaFoldDB" id="A0A371JCQ3"/>
<feature type="transmembrane region" description="Helical" evidence="1">
    <location>
        <begin position="157"/>
        <end position="180"/>
    </location>
</feature>
<name>A0A371JCQ3_9FIRM</name>
<keyword evidence="1" id="KW-1133">Transmembrane helix</keyword>
<dbReference type="EMBL" id="NOKA02000034">
    <property type="protein sequence ID" value="RDY30540.1"/>
    <property type="molecule type" value="Genomic_DNA"/>
</dbReference>
<feature type="transmembrane region" description="Helical" evidence="1">
    <location>
        <begin position="77"/>
        <end position="98"/>
    </location>
</feature>
<feature type="transmembrane region" description="Helical" evidence="1">
    <location>
        <begin position="696"/>
        <end position="717"/>
    </location>
</feature>
<dbReference type="RefSeq" id="WP_094377056.1">
    <property type="nucleotide sequence ID" value="NZ_NOKA02000034.1"/>
</dbReference>
<keyword evidence="3" id="KW-1185">Reference proteome</keyword>
<evidence type="ECO:0000313" key="3">
    <source>
        <dbReference type="Proteomes" id="UP000216411"/>
    </source>
</evidence>
<evidence type="ECO:0000313" key="2">
    <source>
        <dbReference type="EMBL" id="RDY30540.1"/>
    </source>
</evidence>
<feature type="transmembrane region" description="Helical" evidence="1">
    <location>
        <begin position="457"/>
        <end position="473"/>
    </location>
</feature>
<feature type="transmembrane region" description="Helical" evidence="1">
    <location>
        <begin position="479"/>
        <end position="499"/>
    </location>
</feature>
<feature type="transmembrane region" description="Helical" evidence="1">
    <location>
        <begin position="234"/>
        <end position="255"/>
    </location>
</feature>
<feature type="transmembrane region" description="Helical" evidence="1">
    <location>
        <begin position="425"/>
        <end position="445"/>
    </location>
</feature>
<protein>
    <recommendedName>
        <fullName evidence="4">Glycosyltransferase RgtA/B/C/D-like domain-containing protein</fullName>
    </recommendedName>
</protein>
<feature type="transmembrane region" description="Helical" evidence="1">
    <location>
        <begin position="43"/>
        <end position="65"/>
    </location>
</feature>
<keyword evidence="1" id="KW-0812">Transmembrane</keyword>
<evidence type="ECO:0008006" key="4">
    <source>
        <dbReference type="Google" id="ProtNLM"/>
    </source>
</evidence>
<sequence length="734" mass="85089">MYQNMLEKLGIKFIAALLGVLMLITLICSILKLPDIVILDYKFIYLFMIELIGVFFFIAILRIIYKLIQSLKPKHEIILSVLCLFIITLGQLFVIKFLEIRPIEDLNKVTNMAIDLVNNKSFLSNNSYFSMYTNNIPFTIYLSKYFKICIQLGIRNYTLAGSILGIFAINTSLIITSLLLKELKNRKSAVFFLAFNVLNPVIYIWGTFFYTTIIAIQFMMLAIYLIVKLEKETRLSWFCMEIILFTIVLYIGTQIRATTCFVLIAAILLFILRLPGYIKNHQVHLSRQTVQKCLCAIILSSLCVLLLNTGYSKLKQECMQADYTDTQFPATHWIMMGLEGNGGFNWHDEQQTLTRPTKEAKLDYTEKQISNRLKELGLKGLAKLIIKKLDYTWSDGSHDYPVIMRACHNYTNIHKYIFGDKRDTVIILFQIFHIMTLLLLLLKIVLLLTNHTSSNSPLIYILLFGGVLFHLIWEANPKYSLNFMMLLFFIACEGLDDFLQLELLVHKIDHIIYRMSTLFILFTVIVSFLLFPLYTKQTFNYADMVQGQIVSNKDRLNDMYGDSYFSQTFFTNRAFNHITIRTFNSSAYLDASYQIKLLDESQNVLYETDFSPKTQNEVESIEFDFPKIIPDKACTYTIQITSNFVLPDHAISFCMSNKEGYDVFPYGNLFINNEELNADLAFTVKEKGNKTYTNTFHYLIFVCFILLSELFISIYGLKRLLPDKSLEPEKIAQN</sequence>
<proteinExistence type="predicted"/>
<feature type="transmembrane region" description="Helical" evidence="1">
    <location>
        <begin position="290"/>
        <end position="307"/>
    </location>
</feature>
<feature type="transmembrane region" description="Helical" evidence="1">
    <location>
        <begin position="12"/>
        <end position="31"/>
    </location>
</feature>
<feature type="transmembrane region" description="Helical" evidence="1">
    <location>
        <begin position="511"/>
        <end position="534"/>
    </location>
</feature>
<comment type="caution">
    <text evidence="2">The sequence shown here is derived from an EMBL/GenBank/DDBJ whole genome shotgun (WGS) entry which is preliminary data.</text>
</comment>
<gene>
    <name evidence="2" type="ORF">CG710_014130</name>
</gene>
<feature type="transmembrane region" description="Helical" evidence="1">
    <location>
        <begin position="261"/>
        <end position="278"/>
    </location>
</feature>
<evidence type="ECO:0000256" key="1">
    <source>
        <dbReference type="SAM" id="Phobius"/>
    </source>
</evidence>